<protein>
    <submittedName>
        <fullName evidence="2">Beta-lactamase family protein</fullName>
    </submittedName>
</protein>
<dbReference type="PANTHER" id="PTHR46825:SF15">
    <property type="entry name" value="BETA-LACTAMASE-RELATED DOMAIN-CONTAINING PROTEIN"/>
    <property type="match status" value="1"/>
</dbReference>
<reference evidence="2 3" key="1">
    <citation type="submission" date="2019-05" db="EMBL/GenBank/DDBJ databases">
        <title>Verrucobacter flavum gen. nov., sp. nov. a new member of the family Verrucomicrobiaceae.</title>
        <authorList>
            <person name="Szuroczki S."/>
            <person name="Abbaszade G."/>
            <person name="Szabo A."/>
            <person name="Felfoldi T."/>
            <person name="Schumann P."/>
            <person name="Boka K."/>
            <person name="Keki Z."/>
            <person name="Toumi M."/>
            <person name="Toth E."/>
        </authorList>
    </citation>
    <scope>NUCLEOTIDE SEQUENCE [LARGE SCALE GENOMIC DNA]</scope>
    <source>
        <strain evidence="2 3">MG-N-17</strain>
    </source>
</reference>
<organism evidence="2 3">
    <name type="scientific">Phragmitibacter flavus</name>
    <dbReference type="NCBI Taxonomy" id="2576071"/>
    <lineage>
        <taxon>Bacteria</taxon>
        <taxon>Pseudomonadati</taxon>
        <taxon>Verrucomicrobiota</taxon>
        <taxon>Verrucomicrobiia</taxon>
        <taxon>Verrucomicrobiales</taxon>
        <taxon>Verrucomicrobiaceae</taxon>
        <taxon>Phragmitibacter</taxon>
    </lineage>
</organism>
<dbReference type="RefSeq" id="WP_138087638.1">
    <property type="nucleotide sequence ID" value="NZ_VAUV01000013.1"/>
</dbReference>
<dbReference type="Proteomes" id="UP000306196">
    <property type="component" value="Unassembled WGS sequence"/>
</dbReference>
<dbReference type="InterPro" id="IPR001466">
    <property type="entry name" value="Beta-lactam-related"/>
</dbReference>
<name>A0A5R8KC31_9BACT</name>
<dbReference type="InterPro" id="IPR012338">
    <property type="entry name" value="Beta-lactam/transpept-like"/>
</dbReference>
<comment type="caution">
    <text evidence="2">The sequence shown here is derived from an EMBL/GenBank/DDBJ whole genome shotgun (WGS) entry which is preliminary data.</text>
</comment>
<feature type="domain" description="Beta-lactamase-related" evidence="1">
    <location>
        <begin position="41"/>
        <end position="383"/>
    </location>
</feature>
<dbReference type="PANTHER" id="PTHR46825">
    <property type="entry name" value="D-ALANYL-D-ALANINE-CARBOXYPEPTIDASE/ENDOPEPTIDASE AMPH"/>
    <property type="match status" value="1"/>
</dbReference>
<sequence length="499" mass="54661">MKICSVVSRGWRAGLLMMLTIAVGAIGEELPERESISAEQFEKFIEEAMKRYQVPGASVTVVKDGKSVLVKGFGFRDLETAAPVDADTIFHLASVSKVLTAMAAGAVADAGKLGWDQPVVEVLPGLRLMDEHATQDVTLRDLLTHRTGLVSYGFPPYWRHLFPREELLKRLRFIHPAYSFRDHAEYSNIGYFLAGEAAAAAWGSTYEKLLSESVLVPVGMSRSGYWGDFDEDKNVSRQYRVVDGQAKAVEVSMPDTYASSSGLSSTANDLAKMMNVLLAKGKSGDRQVLKEETVETMFSPVLASQMDFAAVPPIGADTGFFFSPGWNVYYSGNRRVVEKSGALEGIRASVMLVPEEELGVAVLANLHLTTFPEAVRTKVLLEAVEGANGEKEDGESKQLQERIFQQGGEIAKILANKPKPPSDGHPPRYVPVNYAGVYVSDLFGKWTIKVDAEAKGEFVLNVGTESGQWSGVLRGWDGDTLMFDWPGALTWPDLAVFRF</sequence>
<evidence type="ECO:0000313" key="2">
    <source>
        <dbReference type="EMBL" id="TLD69495.1"/>
    </source>
</evidence>
<dbReference type="AlphaFoldDB" id="A0A5R8KC31"/>
<dbReference type="SUPFAM" id="SSF56601">
    <property type="entry name" value="beta-lactamase/transpeptidase-like"/>
    <property type="match status" value="1"/>
</dbReference>
<proteinExistence type="predicted"/>
<keyword evidence="3" id="KW-1185">Reference proteome</keyword>
<evidence type="ECO:0000313" key="3">
    <source>
        <dbReference type="Proteomes" id="UP000306196"/>
    </source>
</evidence>
<gene>
    <name evidence="2" type="ORF">FEM03_17820</name>
</gene>
<dbReference type="EMBL" id="VAUV01000013">
    <property type="protein sequence ID" value="TLD69495.1"/>
    <property type="molecule type" value="Genomic_DNA"/>
</dbReference>
<dbReference type="Gene3D" id="3.40.710.10">
    <property type="entry name" value="DD-peptidase/beta-lactamase superfamily"/>
    <property type="match status" value="1"/>
</dbReference>
<dbReference type="OrthoDB" id="9770183at2"/>
<dbReference type="InterPro" id="IPR050491">
    <property type="entry name" value="AmpC-like"/>
</dbReference>
<evidence type="ECO:0000259" key="1">
    <source>
        <dbReference type="Pfam" id="PF00144"/>
    </source>
</evidence>
<accession>A0A5R8KC31</accession>
<dbReference type="Gene3D" id="2.40.128.600">
    <property type="match status" value="1"/>
</dbReference>
<dbReference type="Pfam" id="PF00144">
    <property type="entry name" value="Beta-lactamase"/>
    <property type="match status" value="1"/>
</dbReference>